<protein>
    <submittedName>
        <fullName evidence="2">Uncharacterized protein</fullName>
    </submittedName>
</protein>
<evidence type="ECO:0000256" key="1">
    <source>
        <dbReference type="SAM" id="MobiDB-lite"/>
    </source>
</evidence>
<organism evidence="2 3">
    <name type="scientific">Haemaphysalis longicornis</name>
    <name type="common">Bush tick</name>
    <dbReference type="NCBI Taxonomy" id="44386"/>
    <lineage>
        <taxon>Eukaryota</taxon>
        <taxon>Metazoa</taxon>
        <taxon>Ecdysozoa</taxon>
        <taxon>Arthropoda</taxon>
        <taxon>Chelicerata</taxon>
        <taxon>Arachnida</taxon>
        <taxon>Acari</taxon>
        <taxon>Parasitiformes</taxon>
        <taxon>Ixodida</taxon>
        <taxon>Ixodoidea</taxon>
        <taxon>Ixodidae</taxon>
        <taxon>Haemaphysalinae</taxon>
        <taxon>Haemaphysalis</taxon>
    </lineage>
</organism>
<feature type="region of interest" description="Disordered" evidence="1">
    <location>
        <begin position="27"/>
        <end position="65"/>
    </location>
</feature>
<proteinExistence type="predicted"/>
<reference evidence="2 3" key="1">
    <citation type="journal article" date="2020" name="Cell">
        <title>Large-Scale Comparative Analyses of Tick Genomes Elucidate Their Genetic Diversity and Vector Capacities.</title>
        <authorList>
            <consortium name="Tick Genome and Microbiome Consortium (TIGMIC)"/>
            <person name="Jia N."/>
            <person name="Wang J."/>
            <person name="Shi W."/>
            <person name="Du L."/>
            <person name="Sun Y."/>
            <person name="Zhan W."/>
            <person name="Jiang J.F."/>
            <person name="Wang Q."/>
            <person name="Zhang B."/>
            <person name="Ji P."/>
            <person name="Bell-Sakyi L."/>
            <person name="Cui X.M."/>
            <person name="Yuan T.T."/>
            <person name="Jiang B.G."/>
            <person name="Yang W.F."/>
            <person name="Lam T.T."/>
            <person name="Chang Q.C."/>
            <person name="Ding S.J."/>
            <person name="Wang X.J."/>
            <person name="Zhu J.G."/>
            <person name="Ruan X.D."/>
            <person name="Zhao L."/>
            <person name="Wei J.T."/>
            <person name="Ye R.Z."/>
            <person name="Que T.C."/>
            <person name="Du C.H."/>
            <person name="Zhou Y.H."/>
            <person name="Cheng J.X."/>
            <person name="Dai P.F."/>
            <person name="Guo W.B."/>
            <person name="Han X.H."/>
            <person name="Huang E.J."/>
            <person name="Li L.F."/>
            <person name="Wei W."/>
            <person name="Gao Y.C."/>
            <person name="Liu J.Z."/>
            <person name="Shao H.Z."/>
            <person name="Wang X."/>
            <person name="Wang C.C."/>
            <person name="Yang T.C."/>
            <person name="Huo Q.B."/>
            <person name="Li W."/>
            <person name="Chen H.Y."/>
            <person name="Chen S.E."/>
            <person name="Zhou L.G."/>
            <person name="Ni X.B."/>
            <person name="Tian J.H."/>
            <person name="Sheng Y."/>
            <person name="Liu T."/>
            <person name="Pan Y.S."/>
            <person name="Xia L.Y."/>
            <person name="Li J."/>
            <person name="Zhao F."/>
            <person name="Cao W.C."/>
        </authorList>
    </citation>
    <scope>NUCLEOTIDE SEQUENCE [LARGE SCALE GENOMIC DNA]</scope>
    <source>
        <strain evidence="2">HaeL-2018</strain>
    </source>
</reference>
<name>A0A9J6GAZ3_HAELO</name>
<evidence type="ECO:0000313" key="3">
    <source>
        <dbReference type="Proteomes" id="UP000821853"/>
    </source>
</evidence>
<dbReference type="Proteomes" id="UP000821853">
    <property type="component" value="Chromosome 4"/>
</dbReference>
<sequence>MGIPLPIQEGKQLTQAIEQQGITIVNGPGTPSHGHGYVQAQHPGTLPAKRAPGRDMAEDWQKSRI</sequence>
<evidence type="ECO:0000313" key="2">
    <source>
        <dbReference type="EMBL" id="KAH9372355.1"/>
    </source>
</evidence>
<keyword evidence="3" id="KW-1185">Reference proteome</keyword>
<dbReference type="AlphaFoldDB" id="A0A9J6GAZ3"/>
<comment type="caution">
    <text evidence="2">The sequence shown here is derived from an EMBL/GenBank/DDBJ whole genome shotgun (WGS) entry which is preliminary data.</text>
</comment>
<dbReference type="EMBL" id="JABSTR010000006">
    <property type="protein sequence ID" value="KAH9372355.1"/>
    <property type="molecule type" value="Genomic_DNA"/>
</dbReference>
<gene>
    <name evidence="2" type="ORF">HPB48_014577</name>
</gene>
<dbReference type="VEuPathDB" id="VectorBase:HLOH_047233"/>
<feature type="compositionally biased region" description="Basic and acidic residues" evidence="1">
    <location>
        <begin position="52"/>
        <end position="65"/>
    </location>
</feature>
<accession>A0A9J6GAZ3</accession>